<dbReference type="GO" id="GO:0140359">
    <property type="term" value="F:ABC-type transporter activity"/>
    <property type="evidence" value="ECO:0007669"/>
    <property type="project" value="InterPro"/>
</dbReference>
<sequence>MGTICQFEWRKMLRQKSSYLFLVLWTFVLLLIFLLVKGSPVTADYTNITGTAVNLLLYLLPLFMLITGSFAIAAEMENGQWKLLNTYPVTALSYLSGKLIGQLIAQTVVFTLSFGISLLAGLVFQVSVSMKWVLAIYLFSILLQSVFLVIGVTAGAFAKTRWQALSVSVVIWFVFIMIWPTLLISVLNLVPYQLLSPVIHVATVLNPAELLRVVFVVQMGGGAVFGQAYDVLVTFIKKDYALYILLFYMIFISTLFIWLASWRLERRRAA</sequence>
<keyword evidence="1" id="KW-0472">Membrane</keyword>
<dbReference type="GO" id="GO:0005886">
    <property type="term" value="C:plasma membrane"/>
    <property type="evidence" value="ECO:0007669"/>
    <property type="project" value="UniProtKB-SubCell"/>
</dbReference>
<evidence type="ECO:0000313" key="3">
    <source>
        <dbReference type="Proteomes" id="UP000531594"/>
    </source>
</evidence>
<feature type="transmembrane region" description="Helical" evidence="1">
    <location>
        <begin position="240"/>
        <end position="260"/>
    </location>
</feature>
<feature type="transmembrane region" description="Helical" evidence="1">
    <location>
        <begin position="56"/>
        <end position="74"/>
    </location>
</feature>
<keyword evidence="1" id="KW-1133">Transmembrane helix</keyword>
<dbReference type="RefSeq" id="WP_184529188.1">
    <property type="nucleotide sequence ID" value="NZ_JACHGK010000020.1"/>
</dbReference>
<organism evidence="2 3">
    <name type="scientific">Bacillus benzoevorans</name>
    <dbReference type="NCBI Taxonomy" id="1456"/>
    <lineage>
        <taxon>Bacteria</taxon>
        <taxon>Bacillati</taxon>
        <taxon>Bacillota</taxon>
        <taxon>Bacilli</taxon>
        <taxon>Bacillales</taxon>
        <taxon>Bacillaceae</taxon>
        <taxon>Bacillus</taxon>
    </lineage>
</organism>
<feature type="transmembrane region" description="Helical" evidence="1">
    <location>
        <begin position="103"/>
        <end position="126"/>
    </location>
</feature>
<reference evidence="2 3" key="1">
    <citation type="submission" date="2020-08" db="EMBL/GenBank/DDBJ databases">
        <title>Genomic Encyclopedia of Type Strains, Phase IV (KMG-IV): sequencing the most valuable type-strain genomes for metagenomic binning, comparative biology and taxonomic classification.</title>
        <authorList>
            <person name="Goeker M."/>
        </authorList>
    </citation>
    <scope>NUCLEOTIDE SEQUENCE [LARGE SCALE GENOMIC DNA]</scope>
    <source>
        <strain evidence="2 3">DSM 5391</strain>
    </source>
</reference>
<name>A0A7X0HV04_9BACI</name>
<feature type="transmembrane region" description="Helical" evidence="1">
    <location>
        <begin position="169"/>
        <end position="190"/>
    </location>
</feature>
<dbReference type="AlphaFoldDB" id="A0A7X0HV04"/>
<proteinExistence type="predicted"/>
<keyword evidence="3" id="KW-1185">Reference proteome</keyword>
<accession>A0A7X0HV04</accession>
<feature type="transmembrane region" description="Helical" evidence="1">
    <location>
        <begin position="132"/>
        <end position="157"/>
    </location>
</feature>
<protein>
    <submittedName>
        <fullName evidence="2">Cu-processing system permease protein</fullName>
    </submittedName>
</protein>
<keyword evidence="1" id="KW-0812">Transmembrane</keyword>
<dbReference type="EMBL" id="JACHGK010000020">
    <property type="protein sequence ID" value="MBB6447338.1"/>
    <property type="molecule type" value="Genomic_DNA"/>
</dbReference>
<comment type="caution">
    <text evidence="2">The sequence shown here is derived from an EMBL/GenBank/DDBJ whole genome shotgun (WGS) entry which is preliminary data.</text>
</comment>
<gene>
    <name evidence="2" type="ORF">HNR53_004018</name>
</gene>
<evidence type="ECO:0000256" key="1">
    <source>
        <dbReference type="SAM" id="Phobius"/>
    </source>
</evidence>
<dbReference type="Proteomes" id="UP000531594">
    <property type="component" value="Unassembled WGS sequence"/>
</dbReference>
<dbReference type="PANTHER" id="PTHR43471">
    <property type="entry name" value="ABC TRANSPORTER PERMEASE"/>
    <property type="match status" value="1"/>
</dbReference>
<dbReference type="Pfam" id="PF12679">
    <property type="entry name" value="ABC2_membrane_2"/>
    <property type="match status" value="1"/>
</dbReference>
<evidence type="ECO:0000313" key="2">
    <source>
        <dbReference type="EMBL" id="MBB6447338.1"/>
    </source>
</evidence>
<feature type="transmembrane region" description="Helical" evidence="1">
    <location>
        <begin position="19"/>
        <end position="36"/>
    </location>
</feature>